<reference evidence="6" key="1">
    <citation type="journal article" date="2023" name="G3 (Bethesda)">
        <title>Whole genome assembly and annotation of the endangered Caribbean coral Acropora cervicornis.</title>
        <authorList>
            <person name="Selwyn J.D."/>
            <person name="Vollmer S.V."/>
        </authorList>
    </citation>
    <scope>NUCLEOTIDE SEQUENCE</scope>
    <source>
        <strain evidence="6">K2</strain>
    </source>
</reference>
<feature type="domain" description="MYND-type" evidence="5">
    <location>
        <begin position="52"/>
        <end position="90"/>
    </location>
</feature>
<dbReference type="PROSITE" id="PS01360">
    <property type="entry name" value="ZF_MYND_1"/>
    <property type="match status" value="1"/>
</dbReference>
<keyword evidence="1" id="KW-0479">Metal-binding</keyword>
<comment type="caution">
    <text evidence="6">The sequence shown here is derived from an EMBL/GenBank/DDBJ whole genome shotgun (WGS) entry which is preliminary data.</text>
</comment>
<feature type="domain" description="MYND-type" evidence="5">
    <location>
        <begin position="7"/>
        <end position="43"/>
    </location>
</feature>
<dbReference type="Proteomes" id="UP001249851">
    <property type="component" value="Unassembled WGS sequence"/>
</dbReference>
<gene>
    <name evidence="6" type="ORF">P5673_011548</name>
</gene>
<evidence type="ECO:0000256" key="4">
    <source>
        <dbReference type="PROSITE-ProRule" id="PRU00134"/>
    </source>
</evidence>
<evidence type="ECO:0000313" key="6">
    <source>
        <dbReference type="EMBL" id="KAK2564853.1"/>
    </source>
</evidence>
<accession>A0AAD9QP19</accession>
<dbReference type="Gene3D" id="6.10.140.2220">
    <property type="match status" value="2"/>
</dbReference>
<keyword evidence="2 4" id="KW-0863">Zinc-finger</keyword>
<proteinExistence type="predicted"/>
<dbReference type="Pfam" id="PF14737">
    <property type="entry name" value="DUF4470"/>
    <property type="match status" value="1"/>
</dbReference>
<sequence length="589" mass="67588">MNRARYCWRCEAPCKQMCSRCGVAFYCSKKCQKQDKWRHEPDCDDALLKTECSSCGVEREGMKKCSSCLKVYYCNVECQRKHWARHKSSCQETMEETIQLVKRIKMLLNVTEGNTGLPMTYYWGNSPAVDLINLSMNEGDEYSSLLALLLCGVGDPRNVLLTIASLPDAYKQQIKFVLNDICPCTLARTVLLLYMLYKGGADVIQAVIRVWYSLCISEEDFSLLLSALQDLVTTELGTLTKDVMEISADQLSKLRDVWVRWLRLAKRKGPWVEKLWQEAISRDTEREDGMETYLHGIPKEHRISAQRYFKTGIFPSTENAEELCKQNPTLTGRGCHWSTNTTAYHYSIPTNVLPFTGWDFSAIKKSCHVDSLPEMYSIYLSQIIQKVAEKLSKNQVKFQFILADVQNIESFLPASLKYDRIFTSNLWDYCSLPGLLTKLKGFLNGTNPHAVMLTETHNWVRDFMPEVIHDLPQLWGIDDLIYKALQDTQNPELANSSGMSAVVEYFNISSQFLMFLHASLLVSSTDKDLASLKRKNKIPSVKSLAGSLGLHLRDFTRNENTVWPFKWALNCRRVTMVRGFERTLEWKLL</sequence>
<dbReference type="Pfam" id="PF01753">
    <property type="entry name" value="zf-MYND"/>
    <property type="match status" value="1"/>
</dbReference>
<dbReference type="EMBL" id="JARQWQ010000021">
    <property type="protein sequence ID" value="KAK2564853.1"/>
    <property type="molecule type" value="Genomic_DNA"/>
</dbReference>
<evidence type="ECO:0000259" key="5">
    <source>
        <dbReference type="PROSITE" id="PS50865"/>
    </source>
</evidence>
<evidence type="ECO:0000313" key="7">
    <source>
        <dbReference type="Proteomes" id="UP001249851"/>
    </source>
</evidence>
<dbReference type="PROSITE" id="PS50865">
    <property type="entry name" value="ZF_MYND_2"/>
    <property type="match status" value="2"/>
</dbReference>
<dbReference type="InterPro" id="IPR027974">
    <property type="entry name" value="DUF4470"/>
</dbReference>
<reference evidence="6" key="2">
    <citation type="journal article" date="2023" name="Science">
        <title>Genomic signatures of disease resistance in endangered staghorn corals.</title>
        <authorList>
            <person name="Vollmer S.V."/>
            <person name="Selwyn J.D."/>
            <person name="Despard B.A."/>
            <person name="Roesel C.L."/>
        </authorList>
    </citation>
    <scope>NUCLEOTIDE SEQUENCE</scope>
    <source>
        <strain evidence="6">K2</strain>
    </source>
</reference>
<name>A0AAD9QP19_ACRCE</name>
<dbReference type="GO" id="GO:0005634">
    <property type="term" value="C:nucleus"/>
    <property type="evidence" value="ECO:0007669"/>
    <property type="project" value="TreeGrafter"/>
</dbReference>
<organism evidence="6 7">
    <name type="scientific">Acropora cervicornis</name>
    <name type="common">Staghorn coral</name>
    <dbReference type="NCBI Taxonomy" id="6130"/>
    <lineage>
        <taxon>Eukaryota</taxon>
        <taxon>Metazoa</taxon>
        <taxon>Cnidaria</taxon>
        <taxon>Anthozoa</taxon>
        <taxon>Hexacorallia</taxon>
        <taxon>Scleractinia</taxon>
        <taxon>Astrocoeniina</taxon>
        <taxon>Acroporidae</taxon>
        <taxon>Acropora</taxon>
    </lineage>
</organism>
<dbReference type="SUPFAM" id="SSF144232">
    <property type="entry name" value="HIT/MYND zinc finger-like"/>
    <property type="match status" value="2"/>
</dbReference>
<dbReference type="PANTHER" id="PTHR10237">
    <property type="entry name" value="DEFORMED EPIDERMAL AUTOREGULATORY FACTOR 1 HOMOLOG SUPPRESSIN"/>
    <property type="match status" value="1"/>
</dbReference>
<dbReference type="AlphaFoldDB" id="A0AAD9QP19"/>
<keyword evidence="3" id="KW-0862">Zinc</keyword>
<evidence type="ECO:0000256" key="1">
    <source>
        <dbReference type="ARBA" id="ARBA00022723"/>
    </source>
</evidence>
<protein>
    <submittedName>
        <fullName evidence="6">Zinc finger MYND domain-containing protein 10</fullName>
    </submittedName>
</protein>
<dbReference type="InterPro" id="IPR002893">
    <property type="entry name" value="Znf_MYND"/>
</dbReference>
<dbReference type="GO" id="GO:0008270">
    <property type="term" value="F:zinc ion binding"/>
    <property type="evidence" value="ECO:0007669"/>
    <property type="project" value="UniProtKB-KW"/>
</dbReference>
<dbReference type="GO" id="GO:0000981">
    <property type="term" value="F:DNA-binding transcription factor activity, RNA polymerase II-specific"/>
    <property type="evidence" value="ECO:0007669"/>
    <property type="project" value="TreeGrafter"/>
</dbReference>
<evidence type="ECO:0000256" key="2">
    <source>
        <dbReference type="ARBA" id="ARBA00022771"/>
    </source>
</evidence>
<evidence type="ECO:0000256" key="3">
    <source>
        <dbReference type="ARBA" id="ARBA00022833"/>
    </source>
</evidence>
<keyword evidence="7" id="KW-1185">Reference proteome</keyword>
<dbReference type="InterPro" id="IPR024119">
    <property type="entry name" value="TF_DEAF-1"/>
</dbReference>
<dbReference type="PANTHER" id="PTHR10237:SF14">
    <property type="entry name" value="MYND-TYPE DOMAIN-CONTAINING PROTEIN"/>
    <property type="match status" value="1"/>
</dbReference>